<sequence length="223" mass="24819">MYDQNWYNNVDIVQDQVTPAWDANPQSDGSVTAGINTEYSRGDHVHPLNVTTTIPPSDSTSGPVGSTNYYARNEHSHPFNTSTSILPQDNESGSVGTTNYYARNDHSHPINQLTYDGNVTTTKFIKTGKTANDILLANGDTTTLDYKLSRTYTGSGWIRLCIFPADASVGNPFIEFKVYTMQYAFQTIRLQPNYTVNGINTVYGIFTAPAKIRIGWNYYDCVI</sequence>
<name>A0A5J4UK51_9EUKA</name>
<evidence type="ECO:0000313" key="2">
    <source>
        <dbReference type="EMBL" id="KAA6370332.1"/>
    </source>
</evidence>
<protein>
    <submittedName>
        <fullName evidence="2">Uncharacterized protein</fullName>
    </submittedName>
</protein>
<reference evidence="2 3" key="1">
    <citation type="submission" date="2019-03" db="EMBL/GenBank/DDBJ databases">
        <title>Single cell metagenomics reveals metabolic interactions within the superorganism composed of flagellate Streblomastix strix and complex community of Bacteroidetes bacteria on its surface.</title>
        <authorList>
            <person name="Treitli S.C."/>
            <person name="Kolisko M."/>
            <person name="Husnik F."/>
            <person name="Keeling P."/>
            <person name="Hampl V."/>
        </authorList>
    </citation>
    <scope>NUCLEOTIDE SEQUENCE [LARGE SCALE GENOMIC DNA]</scope>
    <source>
        <strain evidence="2">ST1C</strain>
    </source>
</reference>
<dbReference type="Proteomes" id="UP000324800">
    <property type="component" value="Unassembled WGS sequence"/>
</dbReference>
<evidence type="ECO:0000256" key="1">
    <source>
        <dbReference type="SAM" id="MobiDB-lite"/>
    </source>
</evidence>
<organism evidence="2 3">
    <name type="scientific">Streblomastix strix</name>
    <dbReference type="NCBI Taxonomy" id="222440"/>
    <lineage>
        <taxon>Eukaryota</taxon>
        <taxon>Metamonada</taxon>
        <taxon>Preaxostyla</taxon>
        <taxon>Oxymonadida</taxon>
        <taxon>Streblomastigidae</taxon>
        <taxon>Streblomastix</taxon>
    </lineage>
</organism>
<proteinExistence type="predicted"/>
<dbReference type="EMBL" id="SNRW01015490">
    <property type="protein sequence ID" value="KAA6370332.1"/>
    <property type="molecule type" value="Genomic_DNA"/>
</dbReference>
<feature type="compositionally biased region" description="Polar residues" evidence="1">
    <location>
        <begin position="24"/>
        <end position="39"/>
    </location>
</feature>
<evidence type="ECO:0000313" key="3">
    <source>
        <dbReference type="Proteomes" id="UP000324800"/>
    </source>
</evidence>
<accession>A0A5J4UK51</accession>
<gene>
    <name evidence="2" type="ORF">EZS28_034141</name>
</gene>
<dbReference type="AlphaFoldDB" id="A0A5J4UK51"/>
<feature type="compositionally biased region" description="Polar residues" evidence="1">
    <location>
        <begin position="49"/>
        <end position="70"/>
    </location>
</feature>
<comment type="caution">
    <text evidence="2">The sequence shown here is derived from an EMBL/GenBank/DDBJ whole genome shotgun (WGS) entry which is preliminary data.</text>
</comment>
<feature type="region of interest" description="Disordered" evidence="1">
    <location>
        <begin position="22"/>
        <end position="107"/>
    </location>
</feature>
<feature type="compositionally biased region" description="Polar residues" evidence="1">
    <location>
        <begin position="78"/>
        <end position="101"/>
    </location>
</feature>